<evidence type="ECO:0000313" key="2">
    <source>
        <dbReference type="EMBL" id="GAA4105449.1"/>
    </source>
</evidence>
<sequence length="241" mass="26721">MESDMLSGLDPFDLLDREARRLDAYFAEIGAGDWDRPSRCEGWSVRDVLAHLAGEELYNHACLDDELDVLFNRLDKEGVEGLGGFNQWCVDTRRGLPVAGVLAEWRRQNGDTRRRMRERGAGAMLPTMAGPYPVGLQTFHYASEYATHADDVGVPVADDEEPARSRWRARVGRFVLAEQDSPVRVEDVPGGVRVRLDSETGGKVAKEAELSTADFVEATVGRLPDDHPLDPELRTALVCLA</sequence>
<dbReference type="InterPro" id="IPR017517">
    <property type="entry name" value="Maleyloyr_isom"/>
</dbReference>
<dbReference type="InterPro" id="IPR024344">
    <property type="entry name" value="MDMPI_metal-binding"/>
</dbReference>
<reference evidence="3" key="1">
    <citation type="journal article" date="2019" name="Int. J. Syst. Evol. Microbiol.">
        <title>The Global Catalogue of Microorganisms (GCM) 10K type strain sequencing project: providing services to taxonomists for standard genome sequencing and annotation.</title>
        <authorList>
            <consortium name="The Broad Institute Genomics Platform"/>
            <consortium name="The Broad Institute Genome Sequencing Center for Infectious Disease"/>
            <person name="Wu L."/>
            <person name="Ma J."/>
        </authorList>
    </citation>
    <scope>NUCLEOTIDE SEQUENCE [LARGE SCALE GENOMIC DNA]</scope>
    <source>
        <strain evidence="3">JCM 16702</strain>
    </source>
</reference>
<name>A0ABP7X657_9ACTN</name>
<organism evidence="2 3">
    <name type="scientific">Actinomadura miaoliensis</name>
    <dbReference type="NCBI Taxonomy" id="430685"/>
    <lineage>
        <taxon>Bacteria</taxon>
        <taxon>Bacillati</taxon>
        <taxon>Actinomycetota</taxon>
        <taxon>Actinomycetes</taxon>
        <taxon>Streptosporangiales</taxon>
        <taxon>Thermomonosporaceae</taxon>
        <taxon>Actinomadura</taxon>
    </lineage>
</organism>
<evidence type="ECO:0000313" key="3">
    <source>
        <dbReference type="Proteomes" id="UP001500683"/>
    </source>
</evidence>
<dbReference type="NCBIfam" id="TIGR03083">
    <property type="entry name" value="maleylpyruvate isomerase family mycothiol-dependent enzyme"/>
    <property type="match status" value="1"/>
</dbReference>
<proteinExistence type="predicted"/>
<protein>
    <recommendedName>
        <fullName evidence="1">Mycothiol-dependent maleylpyruvate isomerase metal-binding domain-containing protein</fullName>
    </recommendedName>
</protein>
<dbReference type="Gene3D" id="1.20.120.450">
    <property type="entry name" value="dinb family like domain"/>
    <property type="match status" value="1"/>
</dbReference>
<dbReference type="EMBL" id="BAAAZG010000083">
    <property type="protein sequence ID" value="GAA4105449.1"/>
    <property type="molecule type" value="Genomic_DNA"/>
</dbReference>
<dbReference type="Pfam" id="PF11716">
    <property type="entry name" value="MDMPI_N"/>
    <property type="match status" value="1"/>
</dbReference>
<dbReference type="RefSeq" id="WP_344959124.1">
    <property type="nucleotide sequence ID" value="NZ_BAAAZG010000083.1"/>
</dbReference>
<keyword evidence="3" id="KW-1185">Reference proteome</keyword>
<accession>A0ABP7X657</accession>
<gene>
    <name evidence="2" type="ORF">GCM10022214_85550</name>
</gene>
<dbReference type="Proteomes" id="UP001500683">
    <property type="component" value="Unassembled WGS sequence"/>
</dbReference>
<comment type="caution">
    <text evidence="2">The sequence shown here is derived from an EMBL/GenBank/DDBJ whole genome shotgun (WGS) entry which is preliminary data.</text>
</comment>
<evidence type="ECO:0000259" key="1">
    <source>
        <dbReference type="Pfam" id="PF11716"/>
    </source>
</evidence>
<dbReference type="InterPro" id="IPR034660">
    <property type="entry name" value="DinB/YfiT-like"/>
</dbReference>
<dbReference type="SUPFAM" id="SSF109854">
    <property type="entry name" value="DinB/YfiT-like putative metalloenzymes"/>
    <property type="match status" value="1"/>
</dbReference>
<feature type="domain" description="Mycothiol-dependent maleylpyruvate isomerase metal-binding" evidence="1">
    <location>
        <begin position="16"/>
        <end position="152"/>
    </location>
</feature>